<comment type="caution">
    <text evidence="7">The sequence shown here is derived from an EMBL/GenBank/DDBJ whole genome shotgun (WGS) entry which is preliminary data.</text>
</comment>
<dbReference type="Proteomes" id="UP000266673">
    <property type="component" value="Unassembled WGS sequence"/>
</dbReference>
<protein>
    <recommendedName>
        <fullName evidence="6">Ion transport domain-containing protein</fullName>
    </recommendedName>
</protein>
<feature type="transmembrane region" description="Helical" evidence="5">
    <location>
        <begin position="126"/>
        <end position="149"/>
    </location>
</feature>
<gene>
    <name evidence="7" type="ORF">C2G38_1514374</name>
</gene>
<sequence>MVEITGAYFAMIIGVAQSVFSFLVILGFFVFAFAHSLHILLRPITNFSLSQPSHTNNPNDPWNLVNAYYSISGDGTVSKNATLTELPNTSTNMFTMLHTAVLAVYLMLTGDSTYLSFWTLTDDVTLALLIVSFSFFTTIYLMNLFIGLLSNAIPETNRKELFLFQKAKFLAEIELFYMLPYQRRKNNWFPEIIIYRFHIDEFLDIIKKIKNNKWDGINDKPFLSETLLEHTNIKMESEDEKVKDISHIINEKIQDLRNNDEKAIRELKKFFSEEIEKLKTIMTELREEE</sequence>
<dbReference type="AlphaFoldDB" id="A0A397W477"/>
<evidence type="ECO:0000256" key="4">
    <source>
        <dbReference type="ARBA" id="ARBA00023136"/>
    </source>
</evidence>
<dbReference type="STRING" id="44941.A0A397W477"/>
<dbReference type="InterPro" id="IPR005821">
    <property type="entry name" value="Ion_trans_dom"/>
</dbReference>
<dbReference type="GO" id="GO:0005216">
    <property type="term" value="F:monoatomic ion channel activity"/>
    <property type="evidence" value="ECO:0007669"/>
    <property type="project" value="InterPro"/>
</dbReference>
<evidence type="ECO:0000259" key="6">
    <source>
        <dbReference type="Pfam" id="PF00520"/>
    </source>
</evidence>
<keyword evidence="8" id="KW-1185">Reference proteome</keyword>
<dbReference type="EMBL" id="QKWP01000068">
    <property type="protein sequence ID" value="RIB28367.1"/>
    <property type="molecule type" value="Genomic_DNA"/>
</dbReference>
<keyword evidence="3 5" id="KW-1133">Transmembrane helix</keyword>
<evidence type="ECO:0000256" key="3">
    <source>
        <dbReference type="ARBA" id="ARBA00022989"/>
    </source>
</evidence>
<organism evidence="7 8">
    <name type="scientific">Gigaspora rosea</name>
    <dbReference type="NCBI Taxonomy" id="44941"/>
    <lineage>
        <taxon>Eukaryota</taxon>
        <taxon>Fungi</taxon>
        <taxon>Fungi incertae sedis</taxon>
        <taxon>Mucoromycota</taxon>
        <taxon>Glomeromycotina</taxon>
        <taxon>Glomeromycetes</taxon>
        <taxon>Diversisporales</taxon>
        <taxon>Gigasporaceae</taxon>
        <taxon>Gigaspora</taxon>
    </lineage>
</organism>
<evidence type="ECO:0000256" key="5">
    <source>
        <dbReference type="SAM" id="Phobius"/>
    </source>
</evidence>
<feature type="domain" description="Ion transport" evidence="6">
    <location>
        <begin position="7"/>
        <end position="159"/>
    </location>
</feature>
<name>A0A397W477_9GLOM</name>
<proteinExistence type="predicted"/>
<feature type="transmembrane region" description="Helical" evidence="5">
    <location>
        <begin position="6"/>
        <end position="34"/>
    </location>
</feature>
<evidence type="ECO:0000313" key="7">
    <source>
        <dbReference type="EMBL" id="RIB28367.1"/>
    </source>
</evidence>
<evidence type="ECO:0000313" key="8">
    <source>
        <dbReference type="Proteomes" id="UP000266673"/>
    </source>
</evidence>
<dbReference type="OrthoDB" id="2352140at2759"/>
<dbReference type="Pfam" id="PF00520">
    <property type="entry name" value="Ion_trans"/>
    <property type="match status" value="1"/>
</dbReference>
<feature type="transmembrane region" description="Helical" evidence="5">
    <location>
        <begin position="100"/>
        <end position="120"/>
    </location>
</feature>
<reference evidence="7 8" key="1">
    <citation type="submission" date="2018-06" db="EMBL/GenBank/DDBJ databases">
        <title>Comparative genomics reveals the genomic features of Rhizophagus irregularis, R. cerebriforme, R. diaphanum and Gigaspora rosea, and their symbiotic lifestyle signature.</title>
        <authorList>
            <person name="Morin E."/>
            <person name="San Clemente H."/>
            <person name="Chen E.C.H."/>
            <person name="De La Providencia I."/>
            <person name="Hainaut M."/>
            <person name="Kuo A."/>
            <person name="Kohler A."/>
            <person name="Murat C."/>
            <person name="Tang N."/>
            <person name="Roy S."/>
            <person name="Loubradou J."/>
            <person name="Henrissat B."/>
            <person name="Grigoriev I.V."/>
            <person name="Corradi N."/>
            <person name="Roux C."/>
            <person name="Martin F.M."/>
        </authorList>
    </citation>
    <scope>NUCLEOTIDE SEQUENCE [LARGE SCALE GENOMIC DNA]</scope>
    <source>
        <strain evidence="7 8">DAOM 194757</strain>
    </source>
</reference>
<accession>A0A397W477</accession>
<keyword evidence="2 5" id="KW-0812">Transmembrane</keyword>
<comment type="subcellular location">
    <subcellularLocation>
        <location evidence="1">Membrane</location>
        <topology evidence="1">Multi-pass membrane protein</topology>
    </subcellularLocation>
</comment>
<keyword evidence="4 5" id="KW-0472">Membrane</keyword>
<evidence type="ECO:0000256" key="2">
    <source>
        <dbReference type="ARBA" id="ARBA00022692"/>
    </source>
</evidence>
<dbReference type="GO" id="GO:0016020">
    <property type="term" value="C:membrane"/>
    <property type="evidence" value="ECO:0007669"/>
    <property type="project" value="UniProtKB-SubCell"/>
</dbReference>
<evidence type="ECO:0000256" key="1">
    <source>
        <dbReference type="ARBA" id="ARBA00004141"/>
    </source>
</evidence>